<dbReference type="Gene3D" id="1.20.1250.40">
    <property type="match status" value="1"/>
</dbReference>
<reference evidence="6 7" key="1">
    <citation type="journal article" date="2018" name="BMC Genomics">
        <title>Genomic evidence for intraspecific hybridization in a clonal and extremely halotolerant yeast.</title>
        <authorList>
            <person name="Gostincar C."/>
            <person name="Stajich J.E."/>
            <person name="Zupancic J."/>
            <person name="Zalar P."/>
            <person name="Gunde-Cimerman N."/>
        </authorList>
    </citation>
    <scope>NUCLEOTIDE SEQUENCE [LARGE SCALE GENOMIC DNA]</scope>
    <source>
        <strain evidence="6 7">EXF-2682</strain>
    </source>
</reference>
<dbReference type="SMART" id="SM00657">
    <property type="entry name" value="RPOL4c"/>
    <property type="match status" value="1"/>
</dbReference>
<evidence type="ECO:0000256" key="2">
    <source>
        <dbReference type="ARBA" id="ARBA00023242"/>
    </source>
</evidence>
<dbReference type="GO" id="GO:0000166">
    <property type="term" value="F:nucleotide binding"/>
    <property type="evidence" value="ECO:0007669"/>
    <property type="project" value="InterPro"/>
</dbReference>
<dbReference type="InterPro" id="IPR045222">
    <property type="entry name" value="Rpb4-like"/>
</dbReference>
<dbReference type="InterPro" id="IPR006590">
    <property type="entry name" value="RNA_pol_Rpb4/RPC9_core"/>
</dbReference>
<comment type="similarity">
    <text evidence="3">Belongs to the eukaryotic RPB4 RNA polymerase subunit family.</text>
</comment>
<comment type="caution">
    <text evidence="6">The sequence shown here is derived from an EMBL/GenBank/DDBJ whole genome shotgun (WGS) entry which is preliminary data.</text>
</comment>
<dbReference type="PANTHER" id="PTHR21297">
    <property type="entry name" value="DNA-DIRECTED RNA POLYMERASE II"/>
    <property type="match status" value="1"/>
</dbReference>
<dbReference type="OrthoDB" id="2186918at2759"/>
<feature type="region of interest" description="Disordered" evidence="4">
    <location>
        <begin position="1"/>
        <end position="93"/>
    </location>
</feature>
<dbReference type="InterPro" id="IPR005574">
    <property type="entry name" value="Rpb4/RPC9"/>
</dbReference>
<dbReference type="GO" id="GO:0006352">
    <property type="term" value="P:DNA-templated transcription initiation"/>
    <property type="evidence" value="ECO:0007669"/>
    <property type="project" value="InterPro"/>
</dbReference>
<gene>
    <name evidence="6" type="ORF">D0863_15123</name>
</gene>
<dbReference type="Proteomes" id="UP000269276">
    <property type="component" value="Unassembled WGS sequence"/>
</dbReference>
<name>A0A3M7CBP7_HORWE</name>
<evidence type="ECO:0000256" key="3">
    <source>
        <dbReference type="ARBA" id="ARBA00025724"/>
    </source>
</evidence>
<accession>A0A3M7CBP7</accession>
<keyword evidence="2" id="KW-0539">Nucleus</keyword>
<dbReference type="AlphaFoldDB" id="A0A3M7CBP7"/>
<evidence type="ECO:0000313" key="7">
    <source>
        <dbReference type="Proteomes" id="UP000269276"/>
    </source>
</evidence>
<proteinExistence type="inferred from homology"/>
<evidence type="ECO:0000313" key="6">
    <source>
        <dbReference type="EMBL" id="RMY49518.1"/>
    </source>
</evidence>
<dbReference type="InterPro" id="IPR010997">
    <property type="entry name" value="HRDC-like_sf"/>
</dbReference>
<dbReference type="InterPro" id="IPR038324">
    <property type="entry name" value="Rpb4/RPC9_sf"/>
</dbReference>
<evidence type="ECO:0000256" key="4">
    <source>
        <dbReference type="SAM" id="MobiDB-lite"/>
    </source>
</evidence>
<dbReference type="GO" id="GO:0030880">
    <property type="term" value="C:RNA polymerase complex"/>
    <property type="evidence" value="ECO:0007669"/>
    <property type="project" value="InterPro"/>
</dbReference>
<protein>
    <recommendedName>
        <fullName evidence="5">RNA polymerase Rpb4/RPC9 core domain-containing protein</fullName>
    </recommendedName>
</protein>
<dbReference type="VEuPathDB" id="FungiDB:BTJ68_10252"/>
<evidence type="ECO:0000259" key="5">
    <source>
        <dbReference type="SMART" id="SM00657"/>
    </source>
</evidence>
<dbReference type="EMBL" id="QWIP01001109">
    <property type="protein sequence ID" value="RMY49518.1"/>
    <property type="molecule type" value="Genomic_DNA"/>
</dbReference>
<dbReference type="GO" id="GO:0005634">
    <property type="term" value="C:nucleus"/>
    <property type="evidence" value="ECO:0007669"/>
    <property type="project" value="UniProtKB-SubCell"/>
</dbReference>
<sequence length="216" mass="23695">MTTAGSGSANFEPWKRGRSRGSYLHRTLSVHPYRPPTGPKTPGHPHKTSLTTTIISNHQPHKTPPTMAGPNTTHIPNLSRRRPQPSGDEEATSQLKLGDMDATPALSVAECKVLLDQLASRQGARPTSQSDVYVKTREYVDVFARFKDPKTVTQVDAITAGLLGRGLGHYERAQLATLCCDTPDEARTLIPSLETKLSDDELQDILNDISKLRDFS</sequence>
<dbReference type="SUPFAM" id="SSF47819">
    <property type="entry name" value="HRDC-like"/>
    <property type="match status" value="1"/>
</dbReference>
<comment type="subcellular location">
    <subcellularLocation>
        <location evidence="1">Nucleus</location>
    </subcellularLocation>
</comment>
<organism evidence="6 7">
    <name type="scientific">Hortaea werneckii</name>
    <name type="common">Black yeast</name>
    <name type="synonym">Cladosporium werneckii</name>
    <dbReference type="NCBI Taxonomy" id="91943"/>
    <lineage>
        <taxon>Eukaryota</taxon>
        <taxon>Fungi</taxon>
        <taxon>Dikarya</taxon>
        <taxon>Ascomycota</taxon>
        <taxon>Pezizomycotina</taxon>
        <taxon>Dothideomycetes</taxon>
        <taxon>Dothideomycetidae</taxon>
        <taxon>Mycosphaerellales</taxon>
        <taxon>Teratosphaeriaceae</taxon>
        <taxon>Hortaea</taxon>
    </lineage>
</organism>
<feature type="compositionally biased region" description="Polar residues" evidence="4">
    <location>
        <begin position="49"/>
        <end position="58"/>
    </location>
</feature>
<dbReference type="Pfam" id="PF03874">
    <property type="entry name" value="RNA_pol_Rpb4"/>
    <property type="match status" value="1"/>
</dbReference>
<evidence type="ECO:0000256" key="1">
    <source>
        <dbReference type="ARBA" id="ARBA00004123"/>
    </source>
</evidence>
<feature type="domain" description="RNA polymerase Rpb4/RPC9 core" evidence="5">
    <location>
        <begin position="98"/>
        <end position="216"/>
    </location>
</feature>